<name>A0A2G8KE18_STIJA</name>
<comment type="caution">
    <text evidence="7">Lacks conserved residue(s) required for the propagation of feature annotation.</text>
</comment>
<keyword evidence="8" id="KW-0378">Hydrolase</keyword>
<dbReference type="EMBL" id="MRZV01000657">
    <property type="protein sequence ID" value="PIK46247.1"/>
    <property type="molecule type" value="Genomic_DNA"/>
</dbReference>
<evidence type="ECO:0000256" key="8">
    <source>
        <dbReference type="RuleBase" id="RU361144"/>
    </source>
</evidence>
<dbReference type="OrthoDB" id="6150744at2759"/>
<dbReference type="EC" id="3.4.-.-" evidence="8"/>
<keyword evidence="4 8" id="KW-0325">Glycoprotein</keyword>
<dbReference type="PRINTS" id="PR00791">
    <property type="entry name" value="PEPDIPTASEA"/>
</dbReference>
<evidence type="ECO:0000256" key="7">
    <source>
        <dbReference type="PROSITE-ProRule" id="PRU01355"/>
    </source>
</evidence>
<evidence type="ECO:0000313" key="11">
    <source>
        <dbReference type="Proteomes" id="UP000230750"/>
    </source>
</evidence>
<accession>A0A2G8KE18</accession>
<dbReference type="Proteomes" id="UP000230750">
    <property type="component" value="Unassembled WGS sequence"/>
</dbReference>
<organism evidence="10 11">
    <name type="scientific">Stichopus japonicus</name>
    <name type="common">Sea cucumber</name>
    <dbReference type="NCBI Taxonomy" id="307972"/>
    <lineage>
        <taxon>Eukaryota</taxon>
        <taxon>Metazoa</taxon>
        <taxon>Echinodermata</taxon>
        <taxon>Eleutherozoa</taxon>
        <taxon>Echinozoa</taxon>
        <taxon>Holothuroidea</taxon>
        <taxon>Aspidochirotacea</taxon>
        <taxon>Aspidochirotida</taxon>
        <taxon>Stichopodidae</taxon>
        <taxon>Apostichopus</taxon>
    </lineage>
</organism>
<keyword evidence="8" id="KW-0482">Metalloprotease</keyword>
<comment type="cofactor">
    <cofactor evidence="8">
        <name>Zn(2+)</name>
        <dbReference type="ChEBI" id="CHEBI:29105"/>
    </cofactor>
    <text evidence="8">Binds 1 zinc ion per subunit.</text>
</comment>
<gene>
    <name evidence="10" type="ORF">BSL78_16875</name>
</gene>
<keyword evidence="8" id="KW-0121">Carboxypeptidase</keyword>
<dbReference type="PROSITE" id="PS52011">
    <property type="entry name" value="PEPTIDASE_M2"/>
    <property type="match status" value="1"/>
</dbReference>
<keyword evidence="8" id="KW-0862">Zinc</keyword>
<sequence length="294" mass="33646">MMAYLLTVLLLPLVAIFSHCWKQWQRNGGNHVLGVSDYNEQAQIIYPQTTEVSWTYNTDITQEHEEAMIAASLESAAFAKGFQVEAKKFNRTGFSEDTNRQLEKLLYIGDAAIEDDNLFEELSTLLAKMETRYSSGQVCLTADDCYELEPGLTRIMATSRNYDELYWAWDEWRDAVGALPRGLRSYVELKNIGAAANDQPDCGAYWRSWYETPDLRQQVETLYNQLQPLYQNLHAYVRRKLYDLYGSDYINLEGPIPAHLLGNMWAQSWSGLLDLVEPFPGKPSVDITPNLVSK</sequence>
<dbReference type="AlphaFoldDB" id="A0A2G8KE18"/>
<comment type="similarity">
    <text evidence="1 7 8">Belongs to the peptidase M2 family.</text>
</comment>
<feature type="signal peptide" evidence="9">
    <location>
        <begin position="1"/>
        <end position="20"/>
    </location>
</feature>
<dbReference type="PANTHER" id="PTHR10514:SF27">
    <property type="entry name" value="ANGIOTENSIN-CONVERTING ENZYME"/>
    <property type="match status" value="1"/>
</dbReference>
<dbReference type="SUPFAM" id="SSF55486">
    <property type="entry name" value="Metalloproteases ('zincins'), catalytic domain"/>
    <property type="match status" value="1"/>
</dbReference>
<protein>
    <recommendedName>
        <fullName evidence="8">Angiotensin-converting enzyme</fullName>
        <ecNumber evidence="8">3.4.-.-</ecNumber>
    </recommendedName>
</protein>
<reference evidence="10 11" key="1">
    <citation type="journal article" date="2017" name="PLoS Biol.">
        <title>The sea cucumber genome provides insights into morphological evolution and visceral regeneration.</title>
        <authorList>
            <person name="Zhang X."/>
            <person name="Sun L."/>
            <person name="Yuan J."/>
            <person name="Sun Y."/>
            <person name="Gao Y."/>
            <person name="Zhang L."/>
            <person name="Li S."/>
            <person name="Dai H."/>
            <person name="Hamel J.F."/>
            <person name="Liu C."/>
            <person name="Yu Y."/>
            <person name="Liu S."/>
            <person name="Lin W."/>
            <person name="Guo K."/>
            <person name="Jin S."/>
            <person name="Xu P."/>
            <person name="Storey K.B."/>
            <person name="Huan P."/>
            <person name="Zhang T."/>
            <person name="Zhou Y."/>
            <person name="Zhang J."/>
            <person name="Lin C."/>
            <person name="Li X."/>
            <person name="Xing L."/>
            <person name="Huo D."/>
            <person name="Sun M."/>
            <person name="Wang L."/>
            <person name="Mercier A."/>
            <person name="Li F."/>
            <person name="Yang H."/>
            <person name="Xiang J."/>
        </authorList>
    </citation>
    <scope>NUCLEOTIDE SEQUENCE [LARGE SCALE GENOMIC DNA]</scope>
    <source>
        <strain evidence="10">Shaxun</strain>
        <tissue evidence="10">Muscle</tissue>
    </source>
</reference>
<feature type="disulfide bond" evidence="6">
    <location>
        <begin position="139"/>
        <end position="145"/>
    </location>
</feature>
<keyword evidence="8" id="KW-0479">Metal-binding</keyword>
<evidence type="ECO:0000256" key="4">
    <source>
        <dbReference type="ARBA" id="ARBA00023180"/>
    </source>
</evidence>
<evidence type="ECO:0000256" key="6">
    <source>
        <dbReference type="PIRSR" id="PIRSR601548-4"/>
    </source>
</evidence>
<comment type="caution">
    <text evidence="10">The sequence shown here is derived from an EMBL/GenBank/DDBJ whole genome shotgun (WGS) entry which is preliminary data.</text>
</comment>
<evidence type="ECO:0000313" key="10">
    <source>
        <dbReference type="EMBL" id="PIK46247.1"/>
    </source>
</evidence>
<dbReference type="STRING" id="307972.A0A2G8KE18"/>
<keyword evidence="8" id="KW-0645">Protease</keyword>
<dbReference type="GO" id="GO:0005886">
    <property type="term" value="C:plasma membrane"/>
    <property type="evidence" value="ECO:0007669"/>
    <property type="project" value="TreeGrafter"/>
</dbReference>
<keyword evidence="3 6" id="KW-1015">Disulfide bond</keyword>
<dbReference type="GO" id="GO:0046872">
    <property type="term" value="F:metal ion binding"/>
    <property type="evidence" value="ECO:0007669"/>
    <property type="project" value="UniProtKB-KW"/>
</dbReference>
<evidence type="ECO:0000256" key="2">
    <source>
        <dbReference type="ARBA" id="ARBA00022729"/>
    </source>
</evidence>
<keyword evidence="11" id="KW-1185">Reference proteome</keyword>
<feature type="non-terminal residue" evidence="10">
    <location>
        <position position="294"/>
    </location>
</feature>
<feature type="chain" id="PRO_5013741952" description="Angiotensin-converting enzyme" evidence="9">
    <location>
        <begin position="21"/>
        <end position="294"/>
    </location>
</feature>
<dbReference type="InterPro" id="IPR001548">
    <property type="entry name" value="Peptidase_M2"/>
</dbReference>
<evidence type="ECO:0000256" key="9">
    <source>
        <dbReference type="SAM" id="SignalP"/>
    </source>
</evidence>
<dbReference type="PANTHER" id="PTHR10514">
    <property type="entry name" value="ANGIOTENSIN-CONVERTING ENZYME"/>
    <property type="match status" value="1"/>
</dbReference>
<proteinExistence type="inferred from homology"/>
<feature type="binding site" evidence="5">
    <location>
        <position position="210"/>
    </location>
    <ligand>
        <name>chloride</name>
        <dbReference type="ChEBI" id="CHEBI:17996"/>
        <label>1</label>
    </ligand>
</feature>
<dbReference type="GO" id="GO:0004180">
    <property type="term" value="F:carboxypeptidase activity"/>
    <property type="evidence" value="ECO:0007669"/>
    <property type="project" value="UniProtKB-KW"/>
</dbReference>
<dbReference type="Pfam" id="PF01401">
    <property type="entry name" value="Peptidase_M2"/>
    <property type="match status" value="1"/>
</dbReference>
<evidence type="ECO:0000256" key="3">
    <source>
        <dbReference type="ARBA" id="ARBA00023157"/>
    </source>
</evidence>
<dbReference type="GO" id="GO:0008237">
    <property type="term" value="F:metallopeptidase activity"/>
    <property type="evidence" value="ECO:0007669"/>
    <property type="project" value="UniProtKB-KW"/>
</dbReference>
<dbReference type="GO" id="GO:0006508">
    <property type="term" value="P:proteolysis"/>
    <property type="evidence" value="ECO:0007669"/>
    <property type="project" value="UniProtKB-KW"/>
</dbReference>
<evidence type="ECO:0000256" key="5">
    <source>
        <dbReference type="PIRSR" id="PIRSR601548-2"/>
    </source>
</evidence>
<keyword evidence="2 9" id="KW-0732">Signal</keyword>
<evidence type="ECO:0000256" key="1">
    <source>
        <dbReference type="ARBA" id="ARBA00008139"/>
    </source>
</evidence>
<dbReference type="GO" id="GO:0008241">
    <property type="term" value="F:peptidyl-dipeptidase activity"/>
    <property type="evidence" value="ECO:0007669"/>
    <property type="project" value="InterPro"/>
</dbReference>